<feature type="transmembrane region" description="Helical" evidence="3">
    <location>
        <begin position="220"/>
        <end position="241"/>
    </location>
</feature>
<evidence type="ECO:0000256" key="3">
    <source>
        <dbReference type="SAM" id="Phobius"/>
    </source>
</evidence>
<dbReference type="OrthoDB" id="6499973at2759"/>
<dbReference type="Pfam" id="PF07690">
    <property type="entry name" value="MFS_1"/>
    <property type="match status" value="1"/>
</dbReference>
<reference evidence="5" key="1">
    <citation type="journal article" date="2020" name="Stud. Mycol.">
        <title>101 Dothideomycetes genomes: a test case for predicting lifestyles and emergence of pathogens.</title>
        <authorList>
            <person name="Haridas S."/>
            <person name="Albert R."/>
            <person name="Binder M."/>
            <person name="Bloem J."/>
            <person name="Labutti K."/>
            <person name="Salamov A."/>
            <person name="Andreopoulos B."/>
            <person name="Baker S."/>
            <person name="Barry K."/>
            <person name="Bills G."/>
            <person name="Bluhm B."/>
            <person name="Cannon C."/>
            <person name="Castanera R."/>
            <person name="Culley D."/>
            <person name="Daum C."/>
            <person name="Ezra D."/>
            <person name="Gonzalez J."/>
            <person name="Henrissat B."/>
            <person name="Kuo A."/>
            <person name="Liang C."/>
            <person name="Lipzen A."/>
            <person name="Lutzoni F."/>
            <person name="Magnuson J."/>
            <person name="Mondo S."/>
            <person name="Nolan M."/>
            <person name="Ohm R."/>
            <person name="Pangilinan J."/>
            <person name="Park H.-J."/>
            <person name="Ramirez L."/>
            <person name="Alfaro M."/>
            <person name="Sun H."/>
            <person name="Tritt A."/>
            <person name="Yoshinaga Y."/>
            <person name="Zwiers L.-H."/>
            <person name="Turgeon B."/>
            <person name="Goodwin S."/>
            <person name="Spatafora J."/>
            <person name="Crous P."/>
            <person name="Grigoriev I."/>
        </authorList>
    </citation>
    <scope>NUCLEOTIDE SEQUENCE</scope>
    <source>
        <strain evidence="5">CBS 121739</strain>
    </source>
</reference>
<dbReference type="InterPro" id="IPR011701">
    <property type="entry name" value="MFS"/>
</dbReference>
<feature type="transmembrane region" description="Helical" evidence="3">
    <location>
        <begin position="55"/>
        <end position="78"/>
    </location>
</feature>
<evidence type="ECO:0000313" key="5">
    <source>
        <dbReference type="EMBL" id="KAF2755054.1"/>
    </source>
</evidence>
<feature type="transmembrane region" description="Helical" evidence="3">
    <location>
        <begin position="188"/>
        <end position="208"/>
    </location>
</feature>
<dbReference type="RefSeq" id="XP_033597505.1">
    <property type="nucleotide sequence ID" value="XM_033746172.1"/>
</dbReference>
<comment type="subcellular location">
    <subcellularLocation>
        <location evidence="1">Membrane</location>
        <topology evidence="1">Multi-pass membrane protein</topology>
    </subcellularLocation>
</comment>
<evidence type="ECO:0000313" key="6">
    <source>
        <dbReference type="Proteomes" id="UP000799437"/>
    </source>
</evidence>
<dbReference type="GO" id="GO:0016020">
    <property type="term" value="C:membrane"/>
    <property type="evidence" value="ECO:0007669"/>
    <property type="project" value="UniProtKB-SubCell"/>
</dbReference>
<evidence type="ECO:0000256" key="2">
    <source>
        <dbReference type="ARBA" id="ARBA00006727"/>
    </source>
</evidence>
<comment type="similarity">
    <text evidence="2">Belongs to the major facilitator superfamily. Monocarboxylate porter (TC 2.A.1.13) family.</text>
</comment>
<feature type="transmembrane region" description="Helical" evidence="3">
    <location>
        <begin position="290"/>
        <end position="308"/>
    </location>
</feature>
<dbReference type="EMBL" id="ML996578">
    <property type="protein sequence ID" value="KAF2755054.1"/>
    <property type="molecule type" value="Genomic_DNA"/>
</dbReference>
<feature type="transmembrane region" description="Helical" evidence="3">
    <location>
        <begin position="329"/>
        <end position="350"/>
    </location>
</feature>
<evidence type="ECO:0000259" key="4">
    <source>
        <dbReference type="PROSITE" id="PS50850"/>
    </source>
</evidence>
<feature type="domain" description="Major facilitator superfamily (MFS) profile" evidence="4">
    <location>
        <begin position="54"/>
        <end position="462"/>
    </location>
</feature>
<feature type="transmembrane region" description="Helical" evidence="3">
    <location>
        <begin position="388"/>
        <end position="407"/>
    </location>
</feature>
<dbReference type="GeneID" id="54487226"/>
<protein>
    <submittedName>
        <fullName evidence="5">Major facilitator superfamily protein</fullName>
    </submittedName>
</protein>
<dbReference type="InterPro" id="IPR036259">
    <property type="entry name" value="MFS_trans_sf"/>
</dbReference>
<dbReference type="SUPFAM" id="SSF103473">
    <property type="entry name" value="MFS general substrate transporter"/>
    <property type="match status" value="1"/>
</dbReference>
<dbReference type="Proteomes" id="UP000799437">
    <property type="component" value="Unassembled WGS sequence"/>
</dbReference>
<dbReference type="GO" id="GO:0022857">
    <property type="term" value="F:transmembrane transporter activity"/>
    <property type="evidence" value="ECO:0007669"/>
    <property type="project" value="InterPro"/>
</dbReference>
<accession>A0A6A6VZ72</accession>
<keyword evidence="3" id="KW-1133">Transmembrane helix</keyword>
<keyword evidence="6" id="KW-1185">Reference proteome</keyword>
<dbReference type="PANTHER" id="PTHR11360">
    <property type="entry name" value="MONOCARBOXYLATE TRANSPORTER"/>
    <property type="match status" value="1"/>
</dbReference>
<keyword evidence="3" id="KW-0812">Transmembrane</keyword>
<feature type="transmembrane region" description="Helical" evidence="3">
    <location>
        <begin position="156"/>
        <end position="176"/>
    </location>
</feature>
<feature type="transmembrane region" description="Helical" evidence="3">
    <location>
        <begin position="98"/>
        <end position="120"/>
    </location>
</feature>
<feature type="transmembrane region" description="Helical" evidence="3">
    <location>
        <begin position="132"/>
        <end position="150"/>
    </location>
</feature>
<feature type="transmembrane region" description="Helical" evidence="3">
    <location>
        <begin position="356"/>
        <end position="376"/>
    </location>
</feature>
<organism evidence="5 6">
    <name type="scientific">Pseudovirgaria hyperparasitica</name>
    <dbReference type="NCBI Taxonomy" id="470096"/>
    <lineage>
        <taxon>Eukaryota</taxon>
        <taxon>Fungi</taxon>
        <taxon>Dikarya</taxon>
        <taxon>Ascomycota</taxon>
        <taxon>Pezizomycotina</taxon>
        <taxon>Dothideomycetes</taxon>
        <taxon>Dothideomycetes incertae sedis</taxon>
        <taxon>Acrospermales</taxon>
        <taxon>Acrospermaceae</taxon>
        <taxon>Pseudovirgaria</taxon>
    </lineage>
</organism>
<dbReference type="PANTHER" id="PTHR11360:SF302">
    <property type="entry name" value="MAJOR FACILITATOR SUPERFAMILY (MFS) PROFILE DOMAIN-CONTAINING PROTEIN"/>
    <property type="match status" value="1"/>
</dbReference>
<evidence type="ECO:0000256" key="1">
    <source>
        <dbReference type="ARBA" id="ARBA00004141"/>
    </source>
</evidence>
<dbReference type="InterPro" id="IPR050327">
    <property type="entry name" value="Proton-linked_MCT"/>
</dbReference>
<dbReference type="InterPro" id="IPR020846">
    <property type="entry name" value="MFS_dom"/>
</dbReference>
<gene>
    <name evidence="5" type="ORF">EJ05DRAFT_494165</name>
</gene>
<dbReference type="Gene3D" id="1.20.1250.20">
    <property type="entry name" value="MFS general substrate transporter like domains"/>
    <property type="match status" value="2"/>
</dbReference>
<feature type="transmembrane region" description="Helical" evidence="3">
    <location>
        <begin position="262"/>
        <end position="284"/>
    </location>
</feature>
<feature type="transmembrane region" description="Helical" evidence="3">
    <location>
        <begin position="433"/>
        <end position="454"/>
    </location>
</feature>
<dbReference type="PROSITE" id="PS50850">
    <property type="entry name" value="MFS"/>
    <property type="match status" value="1"/>
</dbReference>
<name>A0A6A6VZ72_9PEZI</name>
<keyword evidence="3" id="KW-0472">Membrane</keyword>
<proteinExistence type="inferred from homology"/>
<sequence length="466" mass="49453">MATTTETAYQSHISAYPSDDLELHQTNQSRISDIGSLHGASFEQELLPITRKTQITVLISSFFCVFMTIGLNQTYGVFQNFYISDPNSLISANERRNIALIAFVGVLGAGLTWAGSIFVNPLMARSNDLRKLTAAGALLISLGFALASLSTTTWHLLITQGLIYGVGSSLLYFPIMSIAPEYFDDHRGAAMGLILAGSGIGGLVLSPTTQYLLARVGPRWTLRVLALINLLVAGPVALATSPSRSVQRRPTLVNIAIAKRPTFILQTTGALLQAAGNFVPLTFLPDFSVALGYTTAFGALLLSLNSGVNSASRIVMGIIADKAGRQNTLIVSVLGSALSVGVLWSVAATGGTNTKALWVAFVIMYGVTSGGYNALFPTTITEVFGIQAYASVNGFAYFVRGLGAFGGTPIGGEILSREQVDGSERTAATFQTVIWYDTALLSAATVCVIGVRLFDALDKKHFKVKA</sequence>
<dbReference type="AlphaFoldDB" id="A0A6A6VZ72"/>